<dbReference type="Pfam" id="PF13424">
    <property type="entry name" value="TPR_12"/>
    <property type="match status" value="2"/>
</dbReference>
<dbReference type="Pfam" id="PF03704">
    <property type="entry name" value="BTAD"/>
    <property type="match status" value="1"/>
</dbReference>
<dbReference type="SUPFAM" id="SSF46785">
    <property type="entry name" value="Winged helix' DNA-binding domain"/>
    <property type="match status" value="1"/>
</dbReference>
<comment type="caution">
    <text evidence="9">The sequence shown here is derived from an EMBL/GenBank/DDBJ whole genome shotgun (WGS) entry which is preliminary data.</text>
</comment>
<organism evidence="9 10">
    <name type="scientific">Saccharothrix coeruleofusca</name>
    <dbReference type="NCBI Taxonomy" id="33919"/>
    <lineage>
        <taxon>Bacteria</taxon>
        <taxon>Bacillati</taxon>
        <taxon>Actinomycetota</taxon>
        <taxon>Actinomycetes</taxon>
        <taxon>Pseudonocardiales</taxon>
        <taxon>Pseudonocardiaceae</taxon>
        <taxon>Saccharothrix</taxon>
    </lineage>
</organism>
<reference evidence="9" key="2">
    <citation type="submission" date="2020-09" db="EMBL/GenBank/DDBJ databases">
        <authorList>
            <person name="Sun Q."/>
            <person name="Ohkuma M."/>
        </authorList>
    </citation>
    <scope>NUCLEOTIDE SEQUENCE</scope>
    <source>
        <strain evidence="9">JCM 3313</strain>
    </source>
</reference>
<feature type="region of interest" description="Disordered" evidence="7">
    <location>
        <begin position="1036"/>
        <end position="1055"/>
    </location>
</feature>
<dbReference type="PROSITE" id="PS51755">
    <property type="entry name" value="OMPR_PHOB"/>
    <property type="match status" value="1"/>
</dbReference>
<dbReference type="GO" id="GO:0006355">
    <property type="term" value="P:regulation of DNA-templated transcription"/>
    <property type="evidence" value="ECO:0007669"/>
    <property type="project" value="InterPro"/>
</dbReference>
<dbReference type="InterPro" id="IPR005158">
    <property type="entry name" value="BTAD"/>
</dbReference>
<dbReference type="InterPro" id="IPR027417">
    <property type="entry name" value="P-loop_NTPase"/>
</dbReference>
<reference evidence="9" key="1">
    <citation type="journal article" date="2014" name="Int. J. Syst. Evol. Microbiol.">
        <title>Complete genome sequence of Corynebacterium casei LMG S-19264T (=DSM 44701T), isolated from a smear-ripened cheese.</title>
        <authorList>
            <consortium name="US DOE Joint Genome Institute (JGI-PGF)"/>
            <person name="Walter F."/>
            <person name="Albersmeier A."/>
            <person name="Kalinowski J."/>
            <person name="Ruckert C."/>
        </authorList>
    </citation>
    <scope>NUCLEOTIDE SEQUENCE</scope>
    <source>
        <strain evidence="9">JCM 3313</strain>
    </source>
</reference>
<evidence type="ECO:0000256" key="7">
    <source>
        <dbReference type="SAM" id="MobiDB-lite"/>
    </source>
</evidence>
<dbReference type="InterPro" id="IPR036390">
    <property type="entry name" value="WH_DNA-bd_sf"/>
</dbReference>
<proteinExistence type="inferred from homology"/>
<keyword evidence="3 6" id="KW-0238">DNA-binding</keyword>
<evidence type="ECO:0000256" key="6">
    <source>
        <dbReference type="PROSITE-ProRule" id="PRU01091"/>
    </source>
</evidence>
<dbReference type="InterPro" id="IPR001867">
    <property type="entry name" value="OmpR/PhoB-type_DNA-bd"/>
</dbReference>
<dbReference type="AlphaFoldDB" id="A0A918EFL6"/>
<evidence type="ECO:0000256" key="2">
    <source>
        <dbReference type="ARBA" id="ARBA00023015"/>
    </source>
</evidence>
<keyword evidence="2" id="KW-0805">Transcription regulation</keyword>
<dbReference type="SMART" id="SM01043">
    <property type="entry name" value="BTAD"/>
    <property type="match status" value="1"/>
</dbReference>
<evidence type="ECO:0000313" key="10">
    <source>
        <dbReference type="Proteomes" id="UP000639606"/>
    </source>
</evidence>
<evidence type="ECO:0000259" key="8">
    <source>
        <dbReference type="PROSITE" id="PS51755"/>
    </source>
</evidence>
<dbReference type="InterPro" id="IPR051677">
    <property type="entry name" value="AfsR-DnrI-RedD_regulator"/>
</dbReference>
<dbReference type="InterPro" id="IPR011990">
    <property type="entry name" value="TPR-like_helical_dom_sf"/>
</dbReference>
<dbReference type="SMART" id="SM00028">
    <property type="entry name" value="TPR"/>
    <property type="match status" value="7"/>
</dbReference>
<feature type="domain" description="OmpR/PhoB-type" evidence="8">
    <location>
        <begin position="1"/>
        <end position="102"/>
    </location>
</feature>
<dbReference type="InterPro" id="IPR019734">
    <property type="entry name" value="TPR_rpt"/>
</dbReference>
<dbReference type="Gene3D" id="1.10.10.10">
    <property type="entry name" value="Winged helix-like DNA-binding domain superfamily/Winged helix DNA-binding domain"/>
    <property type="match status" value="2"/>
</dbReference>
<comment type="similarity">
    <text evidence="1">Belongs to the AfsR/DnrI/RedD regulatory family.</text>
</comment>
<accession>A0A918EFL6</accession>
<feature type="DNA-binding region" description="OmpR/PhoB-type" evidence="6">
    <location>
        <begin position="1"/>
        <end position="102"/>
    </location>
</feature>
<dbReference type="Pfam" id="PF00931">
    <property type="entry name" value="NB-ARC"/>
    <property type="match status" value="1"/>
</dbReference>
<feature type="repeat" description="TPR" evidence="5">
    <location>
        <begin position="931"/>
        <end position="964"/>
    </location>
</feature>
<dbReference type="GO" id="GO:0003677">
    <property type="term" value="F:DNA binding"/>
    <property type="evidence" value="ECO:0007669"/>
    <property type="project" value="UniProtKB-UniRule"/>
</dbReference>
<dbReference type="GO" id="GO:0043531">
    <property type="term" value="F:ADP binding"/>
    <property type="evidence" value="ECO:0007669"/>
    <property type="project" value="InterPro"/>
</dbReference>
<dbReference type="GO" id="GO:0000160">
    <property type="term" value="P:phosphorelay signal transduction system"/>
    <property type="evidence" value="ECO:0007669"/>
    <property type="project" value="InterPro"/>
</dbReference>
<dbReference type="PROSITE" id="PS50005">
    <property type="entry name" value="TPR"/>
    <property type="match status" value="1"/>
</dbReference>
<dbReference type="Proteomes" id="UP000639606">
    <property type="component" value="Unassembled WGS sequence"/>
</dbReference>
<dbReference type="PANTHER" id="PTHR35807:SF1">
    <property type="entry name" value="TRANSCRIPTIONAL REGULATOR REDD"/>
    <property type="match status" value="1"/>
</dbReference>
<dbReference type="Gene3D" id="3.40.50.300">
    <property type="entry name" value="P-loop containing nucleotide triphosphate hydrolases"/>
    <property type="match status" value="1"/>
</dbReference>
<dbReference type="Pfam" id="PF00486">
    <property type="entry name" value="Trans_reg_C"/>
    <property type="match status" value="1"/>
</dbReference>
<dbReference type="PRINTS" id="PR00364">
    <property type="entry name" value="DISEASERSIST"/>
</dbReference>
<dbReference type="InterPro" id="IPR036388">
    <property type="entry name" value="WH-like_DNA-bd_sf"/>
</dbReference>
<keyword evidence="10" id="KW-1185">Reference proteome</keyword>
<protein>
    <submittedName>
        <fullName evidence="9">SARP family transcriptional regulator</fullName>
    </submittedName>
</protein>
<dbReference type="CDD" id="cd15831">
    <property type="entry name" value="BTAD"/>
    <property type="match status" value="1"/>
</dbReference>
<evidence type="ECO:0000256" key="1">
    <source>
        <dbReference type="ARBA" id="ARBA00005820"/>
    </source>
</evidence>
<dbReference type="InterPro" id="IPR016032">
    <property type="entry name" value="Sig_transdc_resp-reg_C-effctor"/>
</dbReference>
<dbReference type="SMART" id="SM00862">
    <property type="entry name" value="Trans_reg_C"/>
    <property type="match status" value="1"/>
</dbReference>
<keyword evidence="5" id="KW-0802">TPR repeat</keyword>
<dbReference type="EMBL" id="BMRG01000009">
    <property type="protein sequence ID" value="GGP66606.1"/>
    <property type="molecule type" value="Genomic_DNA"/>
</dbReference>
<gene>
    <name evidence="9" type="ORF">GCM10010185_44190</name>
</gene>
<dbReference type="SUPFAM" id="SSF52540">
    <property type="entry name" value="P-loop containing nucleoside triphosphate hydrolases"/>
    <property type="match status" value="1"/>
</dbReference>
<dbReference type="Gene3D" id="1.25.40.10">
    <property type="entry name" value="Tetratricopeptide repeat domain"/>
    <property type="match status" value="2"/>
</dbReference>
<evidence type="ECO:0000256" key="5">
    <source>
        <dbReference type="PROSITE-ProRule" id="PRU00339"/>
    </source>
</evidence>
<dbReference type="Pfam" id="PF13176">
    <property type="entry name" value="TPR_7"/>
    <property type="match status" value="1"/>
</dbReference>
<sequence length="1055" mass="112943">MAARAVRIRVFGSLRVWRGDVEVPVGPPARRAVLGLLVLARGEVVAQRELVDALWGQRSPRSAVNVLQTHVKHLRRLLEPDRAPRSSGGVLRHVGGGYALRPDALEIDLLRVGHLVARADEAHRDGDAAGVAAALGEALRLWHAPVLLDVPALAEHPEVVSLTAVRLELLARYCDAMIGTGAASDVLREVDRIAAEQPLDERAQARLIRAHHAAGQRARAFQVYREVRDRLLDELGVDPGPEILAAHRALLRDGQDTAPAAPAPRAELPVPKQLPPESLGFTGRADQLSTLDSLLPDHGRSGGAVTIAAISGTAGVGKTALAVHWAHRVRDRFPDGQLYANLRGHAHGTPAQPVEVLAQFLSALGVPAERVPLDPDTAAALYRTLMTDRKALVLLDDVAGPEQVRPLLPAGSGCVVVVTGRDSMAGLVAAHGARSLTLDVLSPDDAVELLGHVLGPQRVRAEQEAALQFAKLCAHLPLALRIAAANLAEHPGRGIEDHVAELREGNVLAALAVRGDEQTAVRTAFELSCAALPDQARRLFGMLSVVPGADFTAEAVAALADTDPAHAARLLDRLAAAHLVERHAPGRYRFHDLLRLYAAEQWERQESPARREAALRRLHDWYLVSVDHAARLLYPHMLRLPSSGGSSGGGVRPPAGVTTAAQASNWLDSERGNLVATIRHAASAGPEPVAWLLADALRGYFWMCTRRVEWLAAGEAGLAAAEAAGDPRARAATRLNLADLHFRQGRYRQAVRHHAHALLLARRAGWVEAQAAVLGNLGCVHWQAGRLAVAAARFERGLALSRAIGQPAGEAVALGNLGLVHWEMGGLARSAELYTLALERYRRIGSRYGEAINLTNLGRTQLALGRTAEGLALLTEALGLHREAGNRGVEAETRSLMAAAHRALDRPDEAMDHARAGLALARDSGDPRTEAEALVVLAAVHQARGERQDAVDHYQRALALIRDTGDRYPEVDALIGLASATARTDPARQALALAQRAGYRALAGLALGVLAEVLLEAGEQAQAAWHARRALAVHRETGHRPGERHARAVLRRAEP</sequence>
<evidence type="ECO:0000256" key="3">
    <source>
        <dbReference type="ARBA" id="ARBA00023125"/>
    </source>
</evidence>
<dbReference type="PANTHER" id="PTHR35807">
    <property type="entry name" value="TRANSCRIPTIONAL REGULATOR REDD-RELATED"/>
    <property type="match status" value="1"/>
</dbReference>
<evidence type="ECO:0000256" key="4">
    <source>
        <dbReference type="ARBA" id="ARBA00023163"/>
    </source>
</evidence>
<dbReference type="SUPFAM" id="SSF46894">
    <property type="entry name" value="C-terminal effector domain of the bipartite response regulators"/>
    <property type="match status" value="1"/>
</dbReference>
<name>A0A918EFL6_9PSEU</name>
<dbReference type="SUPFAM" id="SSF48452">
    <property type="entry name" value="TPR-like"/>
    <property type="match status" value="3"/>
</dbReference>
<keyword evidence="4" id="KW-0804">Transcription</keyword>
<dbReference type="InterPro" id="IPR002182">
    <property type="entry name" value="NB-ARC"/>
</dbReference>
<evidence type="ECO:0000313" key="9">
    <source>
        <dbReference type="EMBL" id="GGP66606.1"/>
    </source>
</evidence>